<dbReference type="OrthoDB" id="5296159at2"/>
<dbReference type="AlphaFoldDB" id="A0A5B7YEZ8"/>
<protein>
    <submittedName>
        <fullName evidence="5">Transporter substrate-binding domain-containing protein</fullName>
    </submittedName>
</protein>
<evidence type="ECO:0000256" key="1">
    <source>
        <dbReference type="ARBA" id="ARBA00010333"/>
    </source>
</evidence>
<feature type="domain" description="Solute-binding protein family 3/N-terminal" evidence="4">
    <location>
        <begin position="25"/>
        <end position="251"/>
    </location>
</feature>
<dbReference type="KEGG" id="salk:FBQ74_09835"/>
<dbReference type="SMART" id="SM00062">
    <property type="entry name" value="PBPb"/>
    <property type="match status" value="1"/>
</dbReference>
<dbReference type="PANTHER" id="PTHR35936">
    <property type="entry name" value="MEMBRANE-BOUND LYTIC MUREIN TRANSGLYCOSYLASE F"/>
    <property type="match status" value="1"/>
</dbReference>
<feature type="chain" id="PRO_5022727137" evidence="3">
    <location>
        <begin position="23"/>
        <end position="265"/>
    </location>
</feature>
<evidence type="ECO:0000256" key="2">
    <source>
        <dbReference type="ARBA" id="ARBA00022729"/>
    </source>
</evidence>
<dbReference type="RefSeq" id="WP_139756516.1">
    <property type="nucleotide sequence ID" value="NZ_CP039852.1"/>
</dbReference>
<gene>
    <name evidence="5" type="ORF">FBQ74_09835</name>
</gene>
<evidence type="ECO:0000313" key="5">
    <source>
        <dbReference type="EMBL" id="QCZ93773.1"/>
    </source>
</evidence>
<comment type="similarity">
    <text evidence="1">Belongs to the bacterial solute-binding protein 3 family.</text>
</comment>
<keyword evidence="6" id="KW-1185">Reference proteome</keyword>
<dbReference type="Proteomes" id="UP000304912">
    <property type="component" value="Chromosome"/>
</dbReference>
<proteinExistence type="inferred from homology"/>
<evidence type="ECO:0000256" key="3">
    <source>
        <dbReference type="SAM" id="SignalP"/>
    </source>
</evidence>
<dbReference type="EMBL" id="CP039852">
    <property type="protein sequence ID" value="QCZ93773.1"/>
    <property type="molecule type" value="Genomic_DNA"/>
</dbReference>
<dbReference type="SUPFAM" id="SSF53850">
    <property type="entry name" value="Periplasmic binding protein-like II"/>
    <property type="match status" value="1"/>
</dbReference>
<accession>A0A5B7YEZ8</accession>
<dbReference type="Gene3D" id="3.40.190.10">
    <property type="entry name" value="Periplasmic binding protein-like II"/>
    <property type="match status" value="2"/>
</dbReference>
<dbReference type="Pfam" id="PF00497">
    <property type="entry name" value="SBP_bac_3"/>
    <property type="match status" value="1"/>
</dbReference>
<organism evidence="5 6">
    <name type="scientific">Salinimonas iocasae</name>
    <dbReference type="NCBI Taxonomy" id="2572577"/>
    <lineage>
        <taxon>Bacteria</taxon>
        <taxon>Pseudomonadati</taxon>
        <taxon>Pseudomonadota</taxon>
        <taxon>Gammaproteobacteria</taxon>
        <taxon>Alteromonadales</taxon>
        <taxon>Alteromonadaceae</taxon>
        <taxon>Alteromonas/Salinimonas group</taxon>
        <taxon>Salinimonas</taxon>
    </lineage>
</organism>
<evidence type="ECO:0000313" key="6">
    <source>
        <dbReference type="Proteomes" id="UP000304912"/>
    </source>
</evidence>
<name>A0A5B7YEZ8_9ALTE</name>
<sequence>MRITTLLLTAALLMPAQSWAHAWLKLEIATTEYPPYTSTEMEHEGYINHIINEAFLETGVVVEFTSLKWEDALEATKNGEFDAVSYGNFVRSREDEFLHSKPITAESLVFYVRRDGPVQQWNTLSDLDQYKMGITDGYLYTDELTGYIEKNKNIVTYDTDEENFQALIDGEIDIFPIDELTGWYLLEREFNQDDRNDVMRLETYLSTVTTHLLIPKGRKNSRLVMELFNKGLEEITLEGKMQRFKRLLKEGFYQHPEKPVNYDRR</sequence>
<dbReference type="PANTHER" id="PTHR35936:SF25">
    <property type="entry name" value="ABC TRANSPORTER SUBSTRATE-BINDING PROTEIN"/>
    <property type="match status" value="1"/>
</dbReference>
<evidence type="ECO:0000259" key="4">
    <source>
        <dbReference type="SMART" id="SM00062"/>
    </source>
</evidence>
<reference evidence="5 6" key="1">
    <citation type="submission" date="2019-04" db="EMBL/GenBank/DDBJ databases">
        <title>Salinimonas iocasae sp. nov., a halophilic bacterium isolated from the outer tube casing of tubeworms in Okinawa Trough.</title>
        <authorList>
            <person name="Zhang H."/>
            <person name="Wang H."/>
            <person name="Li C."/>
        </authorList>
    </citation>
    <scope>NUCLEOTIDE SEQUENCE [LARGE SCALE GENOMIC DNA]</scope>
    <source>
        <strain evidence="5 6">KX18D6</strain>
    </source>
</reference>
<feature type="signal peptide" evidence="3">
    <location>
        <begin position="1"/>
        <end position="22"/>
    </location>
</feature>
<keyword evidence="2 3" id="KW-0732">Signal</keyword>
<dbReference type="InterPro" id="IPR001638">
    <property type="entry name" value="Solute-binding_3/MltF_N"/>
</dbReference>